<dbReference type="Pfam" id="PF04567">
    <property type="entry name" value="RNA_pol_Rpb2_5"/>
    <property type="match status" value="1"/>
</dbReference>
<dbReference type="EMBL" id="OR478977">
    <property type="protein sequence ID" value="WNS68468.1"/>
    <property type="molecule type" value="mRNA"/>
</dbReference>
<dbReference type="GO" id="GO:0003899">
    <property type="term" value="F:DNA-directed RNA polymerase activity"/>
    <property type="evidence" value="ECO:0007669"/>
    <property type="project" value="UniProtKB-EC"/>
</dbReference>
<reference evidence="18" key="1">
    <citation type="submission" date="2023-08" db="EMBL/GenBank/DDBJ databases">
        <title>Selection of suitable reference gene for gene expression studies in Trichomonas gallinae under various biotic and abiotic stress conditions.</title>
        <authorList>
            <person name="Haiming C."/>
        </authorList>
    </citation>
    <scope>NUCLEOTIDE SEQUENCE</scope>
</reference>
<dbReference type="Gene3D" id="3.90.1800.10">
    <property type="entry name" value="RNA polymerase alpha subunit dimerisation domain"/>
    <property type="match status" value="1"/>
</dbReference>
<feature type="compositionally biased region" description="Basic and acidic residues" evidence="10">
    <location>
        <begin position="1"/>
        <end position="12"/>
    </location>
</feature>
<dbReference type="InterPro" id="IPR007642">
    <property type="entry name" value="RNA_pol_Rpb2_2"/>
</dbReference>
<evidence type="ECO:0000259" key="11">
    <source>
        <dbReference type="Pfam" id="PF00562"/>
    </source>
</evidence>
<dbReference type="InterPro" id="IPR007647">
    <property type="entry name" value="RNA_pol_Rpb2_5"/>
</dbReference>
<evidence type="ECO:0000256" key="1">
    <source>
        <dbReference type="ARBA" id="ARBA00006835"/>
    </source>
</evidence>
<evidence type="ECO:0000259" key="13">
    <source>
        <dbReference type="Pfam" id="PF04561"/>
    </source>
</evidence>
<feature type="domain" description="RNA polymerase Rpb2" evidence="16">
    <location>
        <begin position="580"/>
        <end position="641"/>
    </location>
</feature>
<feature type="domain" description="RNA polymerase Rpb2" evidence="15">
    <location>
        <begin position="478"/>
        <end position="541"/>
    </location>
</feature>
<evidence type="ECO:0000259" key="15">
    <source>
        <dbReference type="Pfam" id="PF04565"/>
    </source>
</evidence>
<protein>
    <recommendedName>
        <fullName evidence="9">DNA-directed RNA polymerase subunit beta</fullName>
        <ecNumber evidence="9">2.7.7.6</ecNumber>
    </recommendedName>
</protein>
<dbReference type="Gene3D" id="2.40.50.150">
    <property type="match status" value="1"/>
</dbReference>
<dbReference type="GO" id="GO:0032549">
    <property type="term" value="F:ribonucleoside binding"/>
    <property type="evidence" value="ECO:0007669"/>
    <property type="project" value="InterPro"/>
</dbReference>
<dbReference type="Gene3D" id="2.40.270.10">
    <property type="entry name" value="DNA-directed RNA polymerase, subunit 2, domain 6"/>
    <property type="match status" value="1"/>
</dbReference>
<feature type="domain" description="RNA polymerase Rpb2" evidence="12">
    <location>
        <begin position="1087"/>
        <end position="1175"/>
    </location>
</feature>
<dbReference type="InterPro" id="IPR015712">
    <property type="entry name" value="DNA-dir_RNA_pol_su2"/>
</dbReference>
<dbReference type="InterPro" id="IPR037033">
    <property type="entry name" value="DNA-dir_RNAP_su2_hyb_sf"/>
</dbReference>
<dbReference type="InterPro" id="IPR014724">
    <property type="entry name" value="RNA_pol_RPB2_OB-fold"/>
</dbReference>
<feature type="domain" description="RNA polymerase Rpb2" evidence="17">
    <location>
        <begin position="659"/>
        <end position="708"/>
    </location>
</feature>
<dbReference type="Pfam" id="PF04563">
    <property type="entry name" value="RNA_pol_Rpb2_1"/>
    <property type="match status" value="1"/>
</dbReference>
<dbReference type="EC" id="2.7.7.6" evidence="9"/>
<dbReference type="Pfam" id="PF04561">
    <property type="entry name" value="RNA_pol_Rpb2_2"/>
    <property type="match status" value="1"/>
</dbReference>
<dbReference type="GO" id="GO:0003677">
    <property type="term" value="F:DNA binding"/>
    <property type="evidence" value="ECO:0007669"/>
    <property type="project" value="InterPro"/>
</dbReference>
<dbReference type="GO" id="GO:0046872">
    <property type="term" value="F:metal ion binding"/>
    <property type="evidence" value="ECO:0007669"/>
    <property type="project" value="UniProtKB-KW"/>
</dbReference>
<dbReference type="InterPro" id="IPR007120">
    <property type="entry name" value="DNA-dir_RNAP_su2_dom"/>
</dbReference>
<feature type="domain" description="RNA polymerase beta subunit protrusion" evidence="14">
    <location>
        <begin position="42"/>
        <end position="434"/>
    </location>
</feature>
<dbReference type="SUPFAM" id="SSF64484">
    <property type="entry name" value="beta and beta-prime subunits of DNA dependent RNA-polymerase"/>
    <property type="match status" value="1"/>
</dbReference>
<dbReference type="InterPro" id="IPR037034">
    <property type="entry name" value="RNA_pol_Rpb2_2_sf"/>
</dbReference>
<evidence type="ECO:0000313" key="18">
    <source>
        <dbReference type="EMBL" id="WNS68468.1"/>
    </source>
</evidence>
<comment type="function">
    <text evidence="9">DNA-dependent RNA polymerase catalyzes the transcription of DNA into RNA using the four ribonucleoside triphosphates as substrates.</text>
</comment>
<comment type="similarity">
    <text evidence="1 8">Belongs to the RNA polymerase beta chain family.</text>
</comment>
<accession>A0AA96MN66</accession>
<dbReference type="InterPro" id="IPR007645">
    <property type="entry name" value="RNA_pol_Rpb2_3"/>
</dbReference>
<dbReference type="Pfam" id="PF04566">
    <property type="entry name" value="RNA_pol_Rpb2_4"/>
    <property type="match status" value="1"/>
</dbReference>
<evidence type="ECO:0000259" key="14">
    <source>
        <dbReference type="Pfam" id="PF04563"/>
    </source>
</evidence>
<keyword evidence="5" id="KW-0479">Metal-binding</keyword>
<feature type="domain" description="DNA-directed RNA polymerase subunit 2 hybrid-binding" evidence="11">
    <location>
        <begin position="716"/>
        <end position="1085"/>
    </location>
</feature>
<dbReference type="Pfam" id="PF04560">
    <property type="entry name" value="RNA_pol_Rpb2_7"/>
    <property type="match status" value="1"/>
</dbReference>
<dbReference type="GO" id="GO:0006351">
    <property type="term" value="P:DNA-templated transcription"/>
    <property type="evidence" value="ECO:0007669"/>
    <property type="project" value="InterPro"/>
</dbReference>
<keyword evidence="2 9" id="KW-0240">DNA-directed RNA polymerase</keyword>
<keyword evidence="6" id="KW-0862">Zinc</keyword>
<dbReference type="InterPro" id="IPR007121">
    <property type="entry name" value="RNA_pol_bsu_CS"/>
</dbReference>
<evidence type="ECO:0000256" key="2">
    <source>
        <dbReference type="ARBA" id="ARBA00022478"/>
    </source>
</evidence>
<gene>
    <name evidence="18" type="primary">RBP2</name>
</gene>
<sequence length="1180" mass="133054">MSDYYDEQRSDREDDGYIQEEEDSKIQEDVWLIVSKFFRKRGLVKQQLKSFNKFVFESIDYILKDKGSITLQTENLYSNKAKMDMDEDEDEPEGKTIHISFDTSGIIRPETPENKLLSPLVARLRGLSYSLTVVAPIDIIVVDSQKNSAEAKIESCEIAKVPCMVRSLYCHLDNEDGENHGECEYDPGGYFIVNGSEKVIIGQEHMVINKPICFSQKSMVKYDLATEIRSQPRIFGRLSQPFNLYLVAPTAKQPERPIRAKLSKSENTIPLFILFRALRFKGDKEILDLICYDPDDSEFIDVLRPSIEESSAFHDDRACLDWIGKRCSIAAEEKSQRLKKAQRILNEALLPHLGDQESDNISKAYFIGYMAHNLINVSLGRREQDDRDHYSNKRLDLAGPLIGNLFGLLFEKMIKNLTQHLTKRVKDGEINSLANQVKKLTESGINNIKTITQGLEYSIGTGNWSVQRQAGAKAGVSQMLNRLTFLSTLSNLRRTNTPIGRDGKLTGPRHLHNTHWGYICPVETPEGASCGLIKNLALMSIVTVHRELNTGEAIMSILEDTGTIPIQQVTPDQLRDSSKVFVNGAWYGIHNDAFNLMAVLLKARRCLRIKSDVSFVHHISDKEVFIWSDGGRVTRPLLVVENMRLALSREMANDKNSTWRDLREHGYVEYLDIDEEETKLIAMSPQELAQNRASEDGIKTYTHCEIHPSLILGVCGTLIPFPDHNQSPRNTYQCAMGKQAIGLYSTNFMIRMDSSAHVLWYPQKPLVATRNMQHLNVNRLPAGINVCVAICCYTGYNQEDSLMLNSSGIDRGLFRSFFFRMYKETAEGDDANGASEVFTVPDPDNVKGIKYHDTSKIDKDGLAIPGTVVSAQDVIIGKISPDKATDVDKRTYRDTSCMVRPMETGIVDLVLRTVTKKNIQLAKVRTRQARRPEIGDKFCSRHGQKGVCGMTYRQEDMPFTRDGMVPDIIMNPHAIPSRMTIGHLIECLLGKVTAIAPEVSPDGDATPFTGVTMEEIADKLQACGFERYGNETLYNGRSGKRMKAKIYFGPTYYQRLKHMVGDKAHARAHGKKSLLLRQPVEGRARNGGLRFGEMERDCLIAHGVSAMIRDRLLENSDRYFVPVCKNCGLIAIEQTDGTMVCPSCQDEGRLVRVEMPYAFKLVIQELMSMCIAPRLNAIED</sequence>
<organism evidence="18">
    <name type="scientific">Trichomonas gallinae</name>
    <dbReference type="NCBI Taxonomy" id="56777"/>
    <lineage>
        <taxon>Eukaryota</taxon>
        <taxon>Metamonada</taxon>
        <taxon>Parabasalia</taxon>
        <taxon>Trichomonadida</taxon>
        <taxon>Trichomonadidae</taxon>
        <taxon>Trichomonas</taxon>
    </lineage>
</organism>
<dbReference type="Gene3D" id="3.90.1070.20">
    <property type="match status" value="1"/>
</dbReference>
<keyword evidence="7 9" id="KW-0804">Transcription</keyword>
<evidence type="ECO:0000256" key="6">
    <source>
        <dbReference type="ARBA" id="ARBA00022833"/>
    </source>
</evidence>
<dbReference type="InterPro" id="IPR007641">
    <property type="entry name" value="RNA_pol_Rpb2_7"/>
</dbReference>
<evidence type="ECO:0000259" key="12">
    <source>
        <dbReference type="Pfam" id="PF04560"/>
    </source>
</evidence>
<keyword evidence="4 9" id="KW-0548">Nucleotidyltransferase</keyword>
<evidence type="ECO:0000256" key="7">
    <source>
        <dbReference type="ARBA" id="ARBA00023163"/>
    </source>
</evidence>
<dbReference type="PROSITE" id="PS01166">
    <property type="entry name" value="RNA_POL_BETA"/>
    <property type="match status" value="1"/>
</dbReference>
<evidence type="ECO:0000256" key="10">
    <source>
        <dbReference type="SAM" id="MobiDB-lite"/>
    </source>
</evidence>
<name>A0AA96MN66_9EUKA</name>
<evidence type="ECO:0000256" key="9">
    <source>
        <dbReference type="RuleBase" id="RU363031"/>
    </source>
</evidence>
<evidence type="ECO:0000259" key="16">
    <source>
        <dbReference type="Pfam" id="PF04566"/>
    </source>
</evidence>
<comment type="catalytic activity">
    <reaction evidence="9">
        <text>RNA(n) + a ribonucleoside 5'-triphosphate = RNA(n+1) + diphosphate</text>
        <dbReference type="Rhea" id="RHEA:21248"/>
        <dbReference type="Rhea" id="RHEA-COMP:14527"/>
        <dbReference type="Rhea" id="RHEA-COMP:17342"/>
        <dbReference type="ChEBI" id="CHEBI:33019"/>
        <dbReference type="ChEBI" id="CHEBI:61557"/>
        <dbReference type="ChEBI" id="CHEBI:140395"/>
        <dbReference type="EC" id="2.7.7.6"/>
    </reaction>
</comment>
<proteinExistence type="evidence at transcript level"/>
<dbReference type="Pfam" id="PF00562">
    <property type="entry name" value="RNA_pol_Rpb2_6"/>
    <property type="match status" value="1"/>
</dbReference>
<dbReference type="Pfam" id="PF04565">
    <property type="entry name" value="RNA_pol_Rpb2_3"/>
    <property type="match status" value="1"/>
</dbReference>
<feature type="domain" description="RNA polymerase Rpb2" evidence="13">
    <location>
        <begin position="256"/>
        <end position="396"/>
    </location>
</feature>
<dbReference type="CDD" id="cd00653">
    <property type="entry name" value="RNA_pol_B_RPB2"/>
    <property type="match status" value="1"/>
</dbReference>
<evidence type="ECO:0000259" key="17">
    <source>
        <dbReference type="Pfam" id="PF04567"/>
    </source>
</evidence>
<dbReference type="FunFam" id="3.90.1800.10:FF:000002">
    <property type="entry name" value="DNA-directed RNA polymerase subunit beta"/>
    <property type="match status" value="1"/>
</dbReference>
<evidence type="ECO:0000256" key="3">
    <source>
        <dbReference type="ARBA" id="ARBA00022679"/>
    </source>
</evidence>
<dbReference type="PANTHER" id="PTHR20856">
    <property type="entry name" value="DNA-DIRECTED RNA POLYMERASE I SUBUNIT 2"/>
    <property type="match status" value="1"/>
</dbReference>
<keyword evidence="3 9" id="KW-0808">Transferase</keyword>
<dbReference type="InterPro" id="IPR007646">
    <property type="entry name" value="RNA_pol_Rpb2_4"/>
</dbReference>
<evidence type="ECO:0000256" key="4">
    <source>
        <dbReference type="ARBA" id="ARBA00022695"/>
    </source>
</evidence>
<feature type="region of interest" description="Disordered" evidence="10">
    <location>
        <begin position="1"/>
        <end position="20"/>
    </location>
</feature>
<dbReference type="Gene3D" id="3.90.1100.10">
    <property type="match status" value="1"/>
</dbReference>
<dbReference type="FunFam" id="2.40.270.10:FF:000006">
    <property type="entry name" value="DNA-directed RNA polymerase subunit beta"/>
    <property type="match status" value="1"/>
</dbReference>
<dbReference type="InterPro" id="IPR007644">
    <property type="entry name" value="RNA_pol_bsu_protrusion"/>
</dbReference>
<dbReference type="AlphaFoldDB" id="A0AA96MN66"/>
<dbReference type="Gene3D" id="3.90.1110.10">
    <property type="entry name" value="RNA polymerase Rpb2, domain 2"/>
    <property type="match status" value="1"/>
</dbReference>
<dbReference type="GO" id="GO:0000428">
    <property type="term" value="C:DNA-directed RNA polymerase complex"/>
    <property type="evidence" value="ECO:0007669"/>
    <property type="project" value="UniProtKB-KW"/>
</dbReference>
<evidence type="ECO:0000256" key="5">
    <source>
        <dbReference type="ARBA" id="ARBA00022723"/>
    </source>
</evidence>
<evidence type="ECO:0000256" key="8">
    <source>
        <dbReference type="RuleBase" id="RU000434"/>
    </source>
</evidence>